<dbReference type="GO" id="GO:0030687">
    <property type="term" value="C:preribosome, large subunit precursor"/>
    <property type="evidence" value="ECO:0007669"/>
    <property type="project" value="TreeGrafter"/>
</dbReference>
<feature type="domain" description="DUF2423" evidence="2">
    <location>
        <begin position="1"/>
        <end position="44"/>
    </location>
</feature>
<dbReference type="AlphaFoldDB" id="A0A423W6P2"/>
<dbReference type="EMBL" id="LJZO01000012">
    <property type="protein sequence ID" value="ROV98996.1"/>
    <property type="molecule type" value="Genomic_DNA"/>
</dbReference>
<dbReference type="InterPro" id="IPR019434">
    <property type="entry name" value="DUF2423"/>
</dbReference>
<dbReference type="PANTHER" id="PTHR28219:SF1">
    <property type="entry name" value="UPF0642 PROTEIN YBL028C"/>
    <property type="match status" value="1"/>
</dbReference>
<keyword evidence="4" id="KW-1185">Reference proteome</keyword>
<feature type="region of interest" description="Disordered" evidence="1">
    <location>
        <begin position="72"/>
        <end position="138"/>
    </location>
</feature>
<dbReference type="OrthoDB" id="4087970at2759"/>
<feature type="compositionally biased region" description="Basic and acidic residues" evidence="1">
    <location>
        <begin position="80"/>
        <end position="93"/>
    </location>
</feature>
<evidence type="ECO:0000259" key="2">
    <source>
        <dbReference type="Pfam" id="PF10338"/>
    </source>
</evidence>
<evidence type="ECO:0000313" key="4">
    <source>
        <dbReference type="Proteomes" id="UP000284375"/>
    </source>
</evidence>
<comment type="caution">
    <text evidence="3">The sequence shown here is derived from an EMBL/GenBank/DDBJ whole genome shotgun (WGS) entry which is preliminary data.</text>
</comment>
<evidence type="ECO:0000256" key="1">
    <source>
        <dbReference type="SAM" id="MobiDB-lite"/>
    </source>
</evidence>
<evidence type="ECO:0000313" key="3">
    <source>
        <dbReference type="EMBL" id="ROV98996.1"/>
    </source>
</evidence>
<organism evidence="3 4">
    <name type="scientific">Cytospora chrysosperma</name>
    <name type="common">Cytospora canker fungus</name>
    <name type="synonym">Sphaeria chrysosperma</name>
    <dbReference type="NCBI Taxonomy" id="252740"/>
    <lineage>
        <taxon>Eukaryota</taxon>
        <taxon>Fungi</taxon>
        <taxon>Dikarya</taxon>
        <taxon>Ascomycota</taxon>
        <taxon>Pezizomycotina</taxon>
        <taxon>Sordariomycetes</taxon>
        <taxon>Sordariomycetidae</taxon>
        <taxon>Diaporthales</taxon>
        <taxon>Cytosporaceae</taxon>
        <taxon>Cytospora</taxon>
    </lineage>
</organism>
<proteinExistence type="predicted"/>
<gene>
    <name evidence="3" type="ORF">VSDG_03797</name>
</gene>
<dbReference type="Pfam" id="PF10338">
    <property type="entry name" value="YBL028C_N"/>
    <property type="match status" value="1"/>
</dbReference>
<protein>
    <recommendedName>
        <fullName evidence="2">DUF2423 domain-containing protein</fullName>
    </recommendedName>
</protein>
<sequence>MAKSSRASSKKANHVRLKKGVFGPVEAARNERLSAKLLEIASQPKPIPEQKMDDVPEKGVYNLCALGSGQSLTTGTAEAEETKTIAGDEKTEDTTMDIDDNVKQPKSKLKGRIVKRRGRKSGIVFPKYGDRNKVKKRK</sequence>
<feature type="compositionally biased region" description="Basic residues" evidence="1">
    <location>
        <begin position="105"/>
        <end position="120"/>
    </location>
</feature>
<reference evidence="3 4" key="1">
    <citation type="submission" date="2015-09" db="EMBL/GenBank/DDBJ databases">
        <title>Host preference determinants of Valsa canker pathogens revealed by comparative genomics.</title>
        <authorList>
            <person name="Yin Z."/>
            <person name="Huang L."/>
        </authorList>
    </citation>
    <scope>NUCLEOTIDE SEQUENCE [LARGE SCALE GENOMIC DNA]</scope>
    <source>
        <strain evidence="3 4">YSFL</strain>
    </source>
</reference>
<name>A0A423W6P2_CYTCH</name>
<dbReference type="PANTHER" id="PTHR28219">
    <property type="entry name" value="UPF0642 PROTEIN YBL028C"/>
    <property type="match status" value="1"/>
</dbReference>
<dbReference type="Proteomes" id="UP000284375">
    <property type="component" value="Unassembled WGS sequence"/>
</dbReference>
<accession>A0A423W6P2</accession>